<dbReference type="Proteomes" id="UP000326881">
    <property type="component" value="Chromosome"/>
</dbReference>
<dbReference type="RefSeq" id="WP_113364280.1">
    <property type="nucleotide sequence ID" value="NZ_CP043498.1"/>
</dbReference>
<gene>
    <name evidence="2" type="ORF">FZ934_00270</name>
</gene>
<dbReference type="AlphaFoldDB" id="A0A5Q0BZG7"/>
<organism evidence="2 3">
    <name type="scientific">Rhizobium grahamii</name>
    <dbReference type="NCBI Taxonomy" id="1120045"/>
    <lineage>
        <taxon>Bacteria</taxon>
        <taxon>Pseudomonadati</taxon>
        <taxon>Pseudomonadota</taxon>
        <taxon>Alphaproteobacteria</taxon>
        <taxon>Hyphomicrobiales</taxon>
        <taxon>Rhizobiaceae</taxon>
        <taxon>Rhizobium/Agrobacterium group</taxon>
        <taxon>Rhizobium</taxon>
    </lineage>
</organism>
<protein>
    <submittedName>
        <fullName evidence="2">Uncharacterized protein</fullName>
    </submittedName>
</protein>
<keyword evidence="1" id="KW-0732">Signal</keyword>
<evidence type="ECO:0000313" key="3">
    <source>
        <dbReference type="Proteomes" id="UP000326881"/>
    </source>
</evidence>
<accession>A0A5Q0BZG7</accession>
<feature type="signal peptide" evidence="1">
    <location>
        <begin position="1"/>
        <end position="19"/>
    </location>
</feature>
<sequence>MRKLITAAVIAIGSLAATAAPSFADSFSVTVGQPGYHHRPYYGHSDRYYHSRDWYRHRPVRYDCRTKTVRYHEHGRVVTRTTRVCD</sequence>
<dbReference type="EMBL" id="CP043498">
    <property type="protein sequence ID" value="QFY59018.1"/>
    <property type="molecule type" value="Genomic_DNA"/>
</dbReference>
<name>A0A5Q0BZG7_9HYPH</name>
<feature type="chain" id="PRO_5024844333" evidence="1">
    <location>
        <begin position="20"/>
        <end position="86"/>
    </location>
</feature>
<dbReference type="OrthoDB" id="8400315at2"/>
<proteinExistence type="predicted"/>
<evidence type="ECO:0000313" key="2">
    <source>
        <dbReference type="EMBL" id="QFY59018.1"/>
    </source>
</evidence>
<keyword evidence="3" id="KW-1185">Reference proteome</keyword>
<dbReference type="KEGG" id="rgr:FZ934_00270"/>
<evidence type="ECO:0000256" key="1">
    <source>
        <dbReference type="SAM" id="SignalP"/>
    </source>
</evidence>
<reference evidence="2 3" key="1">
    <citation type="submission" date="2019-08" db="EMBL/GenBank/DDBJ databases">
        <title>Prosopis cineraria nodule microbiome.</title>
        <authorList>
            <person name="Ali R."/>
            <person name="Chaluvadi S.R."/>
            <person name="Wang X."/>
        </authorList>
    </citation>
    <scope>NUCLEOTIDE SEQUENCE [LARGE SCALE GENOMIC DNA]</scope>
    <source>
        <strain evidence="2 3">BG7</strain>
    </source>
</reference>